<protein>
    <recommendedName>
        <fullName evidence="4">DUF2304 domain-containing protein</fullName>
    </recommendedName>
</protein>
<keyword evidence="1" id="KW-0472">Membrane</keyword>
<reference evidence="3" key="1">
    <citation type="submission" date="2017-09" db="EMBL/GenBank/DDBJ databases">
        <title>Depth-based differentiation of microbial function through sediment-hosted aquifers and enrichment of novel symbionts in the deep terrestrial subsurface.</title>
        <authorList>
            <person name="Probst A.J."/>
            <person name="Ladd B."/>
            <person name="Jarett J.K."/>
            <person name="Geller-Mcgrath D.E."/>
            <person name="Sieber C.M.K."/>
            <person name="Emerson J.B."/>
            <person name="Anantharaman K."/>
            <person name="Thomas B.C."/>
            <person name="Malmstrom R."/>
            <person name="Stieglmeier M."/>
            <person name="Klingl A."/>
            <person name="Woyke T."/>
            <person name="Ryan C.M."/>
            <person name="Banfield J.F."/>
        </authorList>
    </citation>
    <scope>NUCLEOTIDE SEQUENCE [LARGE SCALE GENOMIC DNA]</scope>
</reference>
<keyword evidence="1" id="KW-0812">Transmembrane</keyword>
<name>A0A2M8EMX3_UNCKA</name>
<dbReference type="InterPro" id="IPR019277">
    <property type="entry name" value="DUF2304"/>
</dbReference>
<keyword evidence="1" id="KW-1133">Transmembrane helix</keyword>
<gene>
    <name evidence="2" type="ORF">CO058_00055</name>
</gene>
<sequence>MNLFQFVFLIFISVSLYKVVIKIKNGQLGIKESFVWVFAWVLGAIIIFDPGISIKISNLFGIGRGVDLVIYSSIIFLYYISYKIYLKIDSLQKKIKELSTKIALKD</sequence>
<dbReference type="Pfam" id="PF10066">
    <property type="entry name" value="DUF2304"/>
    <property type="match status" value="1"/>
</dbReference>
<proteinExistence type="predicted"/>
<dbReference type="EMBL" id="PFSJ01000001">
    <property type="protein sequence ID" value="PJC24078.1"/>
    <property type="molecule type" value="Genomic_DNA"/>
</dbReference>
<feature type="transmembrane region" description="Helical" evidence="1">
    <location>
        <begin position="6"/>
        <end position="23"/>
    </location>
</feature>
<feature type="transmembrane region" description="Helical" evidence="1">
    <location>
        <begin position="35"/>
        <end position="56"/>
    </location>
</feature>
<evidence type="ECO:0000313" key="3">
    <source>
        <dbReference type="Proteomes" id="UP000229756"/>
    </source>
</evidence>
<evidence type="ECO:0000313" key="2">
    <source>
        <dbReference type="EMBL" id="PJC24078.1"/>
    </source>
</evidence>
<dbReference type="AlphaFoldDB" id="A0A2M8EMX3"/>
<comment type="caution">
    <text evidence="2">The sequence shown here is derived from an EMBL/GenBank/DDBJ whole genome shotgun (WGS) entry which is preliminary data.</text>
</comment>
<evidence type="ECO:0000256" key="1">
    <source>
        <dbReference type="SAM" id="Phobius"/>
    </source>
</evidence>
<evidence type="ECO:0008006" key="4">
    <source>
        <dbReference type="Google" id="ProtNLM"/>
    </source>
</evidence>
<feature type="transmembrane region" description="Helical" evidence="1">
    <location>
        <begin position="68"/>
        <end position="86"/>
    </location>
</feature>
<organism evidence="2 3">
    <name type="scientific">candidate division WWE3 bacterium CG_4_9_14_0_2_um_filter_35_11</name>
    <dbReference type="NCBI Taxonomy" id="1975077"/>
    <lineage>
        <taxon>Bacteria</taxon>
        <taxon>Katanobacteria</taxon>
    </lineage>
</organism>
<accession>A0A2M8EMX3</accession>
<dbReference type="Proteomes" id="UP000229756">
    <property type="component" value="Unassembled WGS sequence"/>
</dbReference>